<reference evidence="4" key="1">
    <citation type="submission" date="2019-12" db="EMBL/GenBank/DDBJ databases">
        <title>Epidemiological and comparative genomic analysis of Bacillus anthracis isolated from northern Vietnam.</title>
        <authorList>
            <person name="Hoang T.T.H."/>
            <person name="Dang D.A."/>
            <person name="Pham M.H."/>
            <person name="Luong M.H."/>
            <person name="Tran N.D."/>
            <person name="Nguyen T.H."/>
            <person name="Nguyen T.T."/>
            <person name="Inoue S."/>
            <person name="Morikawa S."/>
            <person name="Okutani A."/>
        </authorList>
    </citation>
    <scope>NUCLEOTIDE SEQUENCE</scope>
    <source>
        <strain evidence="2">DB</strain>
        <strain evidence="3">HG</strain>
        <strain evidence="4">LaLC</strain>
        <strain evidence="1">TuanDB</strain>
    </source>
</reference>
<dbReference type="EMBL" id="BLEV01000018">
    <property type="protein sequence ID" value="GEU10258.1"/>
    <property type="molecule type" value="Genomic_DNA"/>
</dbReference>
<proteinExistence type="predicted"/>
<protein>
    <submittedName>
        <fullName evidence="4">Uncharacterized protein</fullName>
    </submittedName>
</protein>
<reference evidence="4" key="2">
    <citation type="submission" date="2019-12" db="EMBL/GenBank/DDBJ databases">
        <authorList>
            <person name="Hoang T.H.H."/>
            <person name="Okutani A."/>
        </authorList>
    </citation>
    <scope>NUCLEOTIDE SEQUENCE</scope>
    <source>
        <strain evidence="2">DB</strain>
        <strain evidence="3">HG</strain>
        <strain evidence="4">LaLC</strain>
    </source>
</reference>
<evidence type="ECO:0000313" key="3">
    <source>
        <dbReference type="EMBL" id="GEU10258.1"/>
    </source>
</evidence>
<evidence type="ECO:0000313" key="1">
    <source>
        <dbReference type="EMBL" id="GET98636.1"/>
    </source>
</evidence>
<dbReference type="EMBL" id="BLEW01000027">
    <property type="protein sequence ID" value="GEU27135.1"/>
    <property type="molecule type" value="Genomic_DNA"/>
</dbReference>
<sequence>MSNFVGKSVFRIESLIYRATIDIFEKSLLYSKLRLIYSKNYLCTKRKRCRIVKNPDL</sequence>
<comment type="caution">
    <text evidence="4">The sequence shown here is derived from an EMBL/GenBank/DDBJ whole genome shotgun (WGS) entry which is preliminary data.</text>
</comment>
<dbReference type="EMBL" id="BLET01000166">
    <property type="protein sequence ID" value="GET98636.1"/>
    <property type="molecule type" value="Genomic_DNA"/>
</dbReference>
<dbReference type="EMBL" id="BLEU01000021">
    <property type="protein sequence ID" value="GEU04467.1"/>
    <property type="molecule type" value="Genomic_DNA"/>
</dbReference>
<evidence type="ECO:0000313" key="4">
    <source>
        <dbReference type="EMBL" id="GEU27135.1"/>
    </source>
</evidence>
<organism evidence="4">
    <name type="scientific">Bacillus anthracis</name>
    <name type="common">anthrax bacterium</name>
    <dbReference type="NCBI Taxonomy" id="1392"/>
    <lineage>
        <taxon>Bacteria</taxon>
        <taxon>Bacillati</taxon>
        <taxon>Bacillota</taxon>
        <taxon>Bacilli</taxon>
        <taxon>Bacillales</taxon>
        <taxon>Bacillaceae</taxon>
        <taxon>Bacillus</taxon>
        <taxon>Bacillus cereus group</taxon>
    </lineage>
</organism>
<dbReference type="AlphaFoldDB" id="A0A640NM75"/>
<evidence type="ECO:0000313" key="2">
    <source>
        <dbReference type="EMBL" id="GEU04467.1"/>
    </source>
</evidence>
<gene>
    <name evidence="2" type="ORF">DB1_57190</name>
    <name evidence="3" type="ORF">HG1_57430</name>
    <name evidence="4" type="ORF">LaLC_57210</name>
    <name evidence="1" type="ORF">TuanDB_27240</name>
</gene>
<accession>A0A640NM75</accession>
<name>A0A640NM75_BACAN</name>